<keyword evidence="4" id="KW-1185">Reference proteome</keyword>
<dbReference type="InterPro" id="IPR012337">
    <property type="entry name" value="RNaseH-like_sf"/>
</dbReference>
<sequence>MRHVDALSRAPVELAERELEDARVLNINVHEGEILIYQHKDENLKRKIEILRKPDNERSRREKGEVFGFVLRNGILYKVDDDSGIERYVVPAAMRKAVVLKNHDFSGHFGVDRTVAKIRSFYYFPRMRSYIRRHIAACIECLFAKNKVGRQAGELHPIKPGDRPFEIVHLDHLGPFVSSSQKNKYILAAICTMTKFCQLYAVRNVKASTTVRQIEKLIERFGAPKSFFETTDYATKAPDDTRAACDVIVIKGTISRHMKSIFLLNPLWKGTLLQPQNHPQSHQVMLQSLVPESYREMALINSLDICVAARHFLKETRTATPKYRVTATALVCKFY</sequence>
<reference evidence="3 4" key="1">
    <citation type="submission" date="2020-02" db="EMBL/GenBank/DDBJ databases">
        <authorList>
            <person name="Ferguson B K."/>
        </authorList>
    </citation>
    <scope>NUCLEOTIDE SEQUENCE [LARGE SCALE GENOMIC DNA]</scope>
</reference>
<dbReference type="AlphaFoldDB" id="A0A6H5INI4"/>
<dbReference type="OrthoDB" id="115435at2759"/>
<dbReference type="EMBL" id="CADCXV010000928">
    <property type="protein sequence ID" value="CAB0038969.1"/>
    <property type="molecule type" value="Genomic_DNA"/>
</dbReference>
<feature type="domain" description="Integrase zinc-binding" evidence="2">
    <location>
        <begin position="90"/>
        <end position="146"/>
    </location>
</feature>
<gene>
    <name evidence="3" type="ORF">TBRA_LOCUS10736</name>
</gene>
<protein>
    <recommendedName>
        <fullName evidence="1">RNA-directed DNA polymerase</fullName>
        <ecNumber evidence="1">2.7.7.49</ecNumber>
    </recommendedName>
</protein>
<evidence type="ECO:0000259" key="2">
    <source>
        <dbReference type="Pfam" id="PF17921"/>
    </source>
</evidence>
<dbReference type="FunFam" id="1.10.340.70:FF:000001">
    <property type="entry name" value="Retrovirus-related Pol polyprotein from transposon gypsy-like Protein"/>
    <property type="match status" value="1"/>
</dbReference>
<dbReference type="Gene3D" id="1.10.340.70">
    <property type="match status" value="1"/>
</dbReference>
<organism evidence="3 4">
    <name type="scientific">Trichogramma brassicae</name>
    <dbReference type="NCBI Taxonomy" id="86971"/>
    <lineage>
        <taxon>Eukaryota</taxon>
        <taxon>Metazoa</taxon>
        <taxon>Ecdysozoa</taxon>
        <taxon>Arthropoda</taxon>
        <taxon>Hexapoda</taxon>
        <taxon>Insecta</taxon>
        <taxon>Pterygota</taxon>
        <taxon>Neoptera</taxon>
        <taxon>Endopterygota</taxon>
        <taxon>Hymenoptera</taxon>
        <taxon>Apocrita</taxon>
        <taxon>Proctotrupomorpha</taxon>
        <taxon>Chalcidoidea</taxon>
        <taxon>Trichogrammatidae</taxon>
        <taxon>Trichogramma</taxon>
    </lineage>
</organism>
<proteinExistence type="predicted"/>
<evidence type="ECO:0000313" key="4">
    <source>
        <dbReference type="Proteomes" id="UP000479190"/>
    </source>
</evidence>
<dbReference type="Gene3D" id="3.30.420.10">
    <property type="entry name" value="Ribonuclease H-like superfamily/Ribonuclease H"/>
    <property type="match status" value="1"/>
</dbReference>
<dbReference type="InterPro" id="IPR050951">
    <property type="entry name" value="Retrovirus_Pol_polyprotein"/>
</dbReference>
<dbReference type="InterPro" id="IPR041588">
    <property type="entry name" value="Integrase_H2C2"/>
</dbReference>
<dbReference type="PANTHER" id="PTHR37984">
    <property type="entry name" value="PROTEIN CBG26694"/>
    <property type="match status" value="1"/>
</dbReference>
<dbReference type="Proteomes" id="UP000479190">
    <property type="component" value="Unassembled WGS sequence"/>
</dbReference>
<dbReference type="GO" id="GO:0003676">
    <property type="term" value="F:nucleic acid binding"/>
    <property type="evidence" value="ECO:0007669"/>
    <property type="project" value="InterPro"/>
</dbReference>
<evidence type="ECO:0000313" key="3">
    <source>
        <dbReference type="EMBL" id="CAB0038969.1"/>
    </source>
</evidence>
<dbReference type="InterPro" id="IPR036397">
    <property type="entry name" value="RNaseH_sf"/>
</dbReference>
<name>A0A6H5INI4_9HYME</name>
<dbReference type="EC" id="2.7.7.49" evidence="1"/>
<accession>A0A6H5INI4</accession>
<dbReference type="Pfam" id="PF17921">
    <property type="entry name" value="Integrase_H2C2"/>
    <property type="match status" value="1"/>
</dbReference>
<dbReference type="PANTHER" id="PTHR37984:SF5">
    <property type="entry name" value="PROTEIN NYNRIN-LIKE"/>
    <property type="match status" value="1"/>
</dbReference>
<evidence type="ECO:0000256" key="1">
    <source>
        <dbReference type="ARBA" id="ARBA00012493"/>
    </source>
</evidence>
<dbReference type="SUPFAM" id="SSF53098">
    <property type="entry name" value="Ribonuclease H-like"/>
    <property type="match status" value="1"/>
</dbReference>
<dbReference type="GO" id="GO:0003964">
    <property type="term" value="F:RNA-directed DNA polymerase activity"/>
    <property type="evidence" value="ECO:0007669"/>
    <property type="project" value="UniProtKB-EC"/>
</dbReference>